<protein>
    <recommendedName>
        <fullName evidence="9">Transthyretin-like family protein</fullName>
    </recommendedName>
</protein>
<dbReference type="Gene3D" id="2.60.40.3330">
    <property type="match status" value="1"/>
</dbReference>
<dbReference type="InterPro" id="IPR038479">
    <property type="entry name" value="Transthyretin-like_sf"/>
</dbReference>
<keyword evidence="5" id="KW-0175">Coiled coil</keyword>
<evidence type="ECO:0000256" key="4">
    <source>
        <dbReference type="ARBA" id="ARBA00022729"/>
    </source>
</evidence>
<dbReference type="GO" id="GO:0005576">
    <property type="term" value="C:extracellular region"/>
    <property type="evidence" value="ECO:0007669"/>
    <property type="project" value="UniProtKB-SubCell"/>
</dbReference>
<dbReference type="GO" id="GO:0009986">
    <property type="term" value="C:cell surface"/>
    <property type="evidence" value="ECO:0007669"/>
    <property type="project" value="InterPro"/>
</dbReference>
<feature type="coiled-coil region" evidence="5">
    <location>
        <begin position="125"/>
        <end position="152"/>
    </location>
</feature>
<evidence type="ECO:0000256" key="2">
    <source>
        <dbReference type="ARBA" id="ARBA00010112"/>
    </source>
</evidence>
<name>A0AAN8I9Z4_TRICO</name>
<sequence length="364" mass="41100">MDTTYKDEFEQLSDLHKATLTDLQKELGKAVGTLQSLIKVAYAVGNNWTHHILEHTCSESGAGEQFLLLNRILRSASSIKEELRSAAKQLFLVHSFLKFAQEKLNGPETPEIKISSIQNKVGRTLKMLDSNIGEMEDELVRLEKILNEEKRCFSEVKRLLKCVDQKMAEVTPRHRFSDEFGPLEKRPETEDKGEENREKEEKMERQPLSDEEYLAWLIEESKDEDEPQIVVLMCLVSVASALPFIGTVQSVAVTGHLTCNGKPAENVKVKLYEKEVLLDKLLDEKFTDSKGSFEMSGSKTELTTIDPKVNIYHKCNYDGICYKKISVKIPKNFVTDGETPAKVFDIGELNLAGSFSGESTDCLN</sequence>
<dbReference type="AlphaFoldDB" id="A0AAN8I9Z4"/>
<dbReference type="Proteomes" id="UP001331761">
    <property type="component" value="Unassembled WGS sequence"/>
</dbReference>
<feature type="region of interest" description="Disordered" evidence="6">
    <location>
        <begin position="175"/>
        <end position="205"/>
    </location>
</feature>
<keyword evidence="8" id="KW-1185">Reference proteome</keyword>
<evidence type="ECO:0000313" key="8">
    <source>
        <dbReference type="Proteomes" id="UP001331761"/>
    </source>
</evidence>
<keyword evidence="4" id="KW-0732">Signal</keyword>
<comment type="subcellular location">
    <subcellularLocation>
        <location evidence="1">Secreted</location>
    </subcellularLocation>
</comment>
<evidence type="ECO:0000256" key="5">
    <source>
        <dbReference type="SAM" id="Coils"/>
    </source>
</evidence>
<reference evidence="7 8" key="1">
    <citation type="submission" date="2019-10" db="EMBL/GenBank/DDBJ databases">
        <title>Assembly and Annotation for the nematode Trichostrongylus colubriformis.</title>
        <authorList>
            <person name="Martin J."/>
        </authorList>
    </citation>
    <scope>NUCLEOTIDE SEQUENCE [LARGE SCALE GENOMIC DNA]</scope>
    <source>
        <strain evidence="7">G859</strain>
        <tissue evidence="7">Whole worm</tissue>
    </source>
</reference>
<dbReference type="Pfam" id="PF01060">
    <property type="entry name" value="TTR-52"/>
    <property type="match status" value="1"/>
</dbReference>
<keyword evidence="3" id="KW-0964">Secreted</keyword>
<dbReference type="InterPro" id="IPR001534">
    <property type="entry name" value="Transthyretin-like"/>
</dbReference>
<evidence type="ECO:0008006" key="9">
    <source>
        <dbReference type="Google" id="ProtNLM"/>
    </source>
</evidence>
<evidence type="ECO:0000256" key="1">
    <source>
        <dbReference type="ARBA" id="ARBA00004613"/>
    </source>
</evidence>
<comment type="similarity">
    <text evidence="2">Belongs to the nematode transthyretin-like family.</text>
</comment>
<evidence type="ECO:0000256" key="3">
    <source>
        <dbReference type="ARBA" id="ARBA00022525"/>
    </source>
</evidence>
<dbReference type="PANTHER" id="PTHR21700:SF24">
    <property type="entry name" value="TRANSTHYRETIN-LIKE FAMILY PROTEIN"/>
    <property type="match status" value="1"/>
</dbReference>
<accession>A0AAN8I9Z4</accession>
<proteinExistence type="inferred from homology"/>
<dbReference type="EMBL" id="WIXE01025352">
    <property type="protein sequence ID" value="KAK5964771.1"/>
    <property type="molecule type" value="Genomic_DNA"/>
</dbReference>
<gene>
    <name evidence="7" type="ORF">GCK32_000449</name>
</gene>
<dbReference type="PANTHER" id="PTHR21700">
    <property type="entry name" value="TRANSTHYRETIN-LIKE FAMILY PROTEIN-RELATED"/>
    <property type="match status" value="1"/>
</dbReference>
<comment type="caution">
    <text evidence="7">The sequence shown here is derived from an EMBL/GenBank/DDBJ whole genome shotgun (WGS) entry which is preliminary data.</text>
</comment>
<evidence type="ECO:0000256" key="6">
    <source>
        <dbReference type="SAM" id="MobiDB-lite"/>
    </source>
</evidence>
<organism evidence="7 8">
    <name type="scientific">Trichostrongylus colubriformis</name>
    <name type="common">Black scour worm</name>
    <dbReference type="NCBI Taxonomy" id="6319"/>
    <lineage>
        <taxon>Eukaryota</taxon>
        <taxon>Metazoa</taxon>
        <taxon>Ecdysozoa</taxon>
        <taxon>Nematoda</taxon>
        <taxon>Chromadorea</taxon>
        <taxon>Rhabditida</taxon>
        <taxon>Rhabditina</taxon>
        <taxon>Rhabditomorpha</taxon>
        <taxon>Strongyloidea</taxon>
        <taxon>Trichostrongylidae</taxon>
        <taxon>Trichostrongylus</taxon>
    </lineage>
</organism>
<evidence type="ECO:0000313" key="7">
    <source>
        <dbReference type="EMBL" id="KAK5964771.1"/>
    </source>
</evidence>